<accession>A0ABR3L2T8</accession>
<name>A0ABR3L2T8_9TELE</name>
<reference evidence="1 2" key="1">
    <citation type="submission" date="2023-09" db="EMBL/GenBank/DDBJ databases">
        <authorList>
            <person name="Wang M."/>
        </authorList>
    </citation>
    <scope>NUCLEOTIDE SEQUENCE [LARGE SCALE GENOMIC DNA]</scope>
    <source>
        <strain evidence="1">GT-2023</strain>
        <tissue evidence="1">Liver</tissue>
    </source>
</reference>
<keyword evidence="2" id="KW-1185">Reference proteome</keyword>
<dbReference type="EMBL" id="JAYMGO010000206">
    <property type="protein sequence ID" value="KAL1246630.1"/>
    <property type="molecule type" value="Genomic_DNA"/>
</dbReference>
<gene>
    <name evidence="1" type="ORF">QQF64_034504</name>
</gene>
<sequence length="132" mass="14761">MKCAFKVKLPQEEQHTEDGNLDDESLWEDVSWEDETVLFGLNWVDLDVTNHEDPVSVKKLRDDLKRSLIDTLTTEVEAAADGSMLNSGVNSDADVATNSPPGKCPRLLPRYCAHKHLSHSGDMHFISNTQVL</sequence>
<organism evidence="1 2">
    <name type="scientific">Cirrhinus molitorella</name>
    <name type="common">mud carp</name>
    <dbReference type="NCBI Taxonomy" id="172907"/>
    <lineage>
        <taxon>Eukaryota</taxon>
        <taxon>Metazoa</taxon>
        <taxon>Chordata</taxon>
        <taxon>Craniata</taxon>
        <taxon>Vertebrata</taxon>
        <taxon>Euteleostomi</taxon>
        <taxon>Actinopterygii</taxon>
        <taxon>Neopterygii</taxon>
        <taxon>Teleostei</taxon>
        <taxon>Ostariophysi</taxon>
        <taxon>Cypriniformes</taxon>
        <taxon>Cyprinidae</taxon>
        <taxon>Labeoninae</taxon>
        <taxon>Labeonini</taxon>
        <taxon>Cirrhinus</taxon>
    </lineage>
</organism>
<dbReference type="Proteomes" id="UP001558613">
    <property type="component" value="Unassembled WGS sequence"/>
</dbReference>
<evidence type="ECO:0000313" key="2">
    <source>
        <dbReference type="Proteomes" id="UP001558613"/>
    </source>
</evidence>
<protein>
    <submittedName>
        <fullName evidence="1">Uncharacterized protein</fullName>
    </submittedName>
</protein>
<comment type="caution">
    <text evidence="1">The sequence shown here is derived from an EMBL/GenBank/DDBJ whole genome shotgun (WGS) entry which is preliminary data.</text>
</comment>
<proteinExistence type="predicted"/>
<evidence type="ECO:0000313" key="1">
    <source>
        <dbReference type="EMBL" id="KAL1246630.1"/>
    </source>
</evidence>